<dbReference type="OrthoDB" id="5222339at2759"/>
<feature type="region of interest" description="Disordered" evidence="1">
    <location>
        <begin position="514"/>
        <end position="574"/>
    </location>
</feature>
<feature type="compositionally biased region" description="Polar residues" evidence="1">
    <location>
        <begin position="544"/>
        <end position="554"/>
    </location>
</feature>
<name>A0A6A6U679_9PEZI</name>
<accession>A0A6A6U679</accession>
<dbReference type="Proteomes" id="UP000799302">
    <property type="component" value="Unassembled WGS sequence"/>
</dbReference>
<evidence type="ECO:0000313" key="3">
    <source>
        <dbReference type="Proteomes" id="UP000799302"/>
    </source>
</evidence>
<dbReference type="AlphaFoldDB" id="A0A6A6U679"/>
<proteinExistence type="predicted"/>
<sequence length="574" mass="63326">MAAQMTVSEFKQKLDTIRGFFQFAPASQRVTEVKELLSQASTRHNFVPPGLKIDTSDPQRQLTPVLKPSPAIKREQEDHFDSVLYSIPTLASQVSGLTTTLKPAPQTSSPAQLRVTSHEAVTAGQISKHKTFSNPNKIPLIPNSRFRSQDRIYQNITTLNPFQTSDPASPFYPKTKSLNNKRSFSTMRANTIPIAQFEEQAEINLRSNSAVDLSKGPKAVPLTTARSPHTVSQLYEICQGRGIVVEFEAWSPEGENYQFLGKITLTLTDGTKKAFTTERPQNNKKEAKHFATELALEWVKSQPAPERPRKASVAKITPNKAEEPAEKWTVILYEYFQSSPDIGQVREQAFELQGHYGSMYSHEITTPFRPEPFGDRNEPFQSKKAARNDATRQAVLWLREKGHISSEGPAAKKQKMKLPDGSAVNAFDELNRMCTRLGFDGPAFEVAKDAGSSSMFSGRAQFFDQRAPEELRGRTVGVVRRQLGKAKAKAELARQVVIELKKFTGEIPSVPAELESTPAALDSDAPANLKDATSSDGKHVLDGTGSTPAENPGTSRGEGASTKDEDPLEEEALT</sequence>
<dbReference type="EMBL" id="MU004238">
    <property type="protein sequence ID" value="KAF2666793.1"/>
    <property type="molecule type" value="Genomic_DNA"/>
</dbReference>
<evidence type="ECO:0000313" key="2">
    <source>
        <dbReference type="EMBL" id="KAF2666793.1"/>
    </source>
</evidence>
<reference evidence="2" key="1">
    <citation type="journal article" date="2020" name="Stud. Mycol.">
        <title>101 Dothideomycetes genomes: a test case for predicting lifestyles and emergence of pathogens.</title>
        <authorList>
            <person name="Haridas S."/>
            <person name="Albert R."/>
            <person name="Binder M."/>
            <person name="Bloem J."/>
            <person name="Labutti K."/>
            <person name="Salamov A."/>
            <person name="Andreopoulos B."/>
            <person name="Baker S."/>
            <person name="Barry K."/>
            <person name="Bills G."/>
            <person name="Bluhm B."/>
            <person name="Cannon C."/>
            <person name="Castanera R."/>
            <person name="Culley D."/>
            <person name="Daum C."/>
            <person name="Ezra D."/>
            <person name="Gonzalez J."/>
            <person name="Henrissat B."/>
            <person name="Kuo A."/>
            <person name="Liang C."/>
            <person name="Lipzen A."/>
            <person name="Lutzoni F."/>
            <person name="Magnuson J."/>
            <person name="Mondo S."/>
            <person name="Nolan M."/>
            <person name="Ohm R."/>
            <person name="Pangilinan J."/>
            <person name="Park H.-J."/>
            <person name="Ramirez L."/>
            <person name="Alfaro M."/>
            <person name="Sun H."/>
            <person name="Tritt A."/>
            <person name="Yoshinaga Y."/>
            <person name="Zwiers L.-H."/>
            <person name="Turgeon B."/>
            <person name="Goodwin S."/>
            <person name="Spatafora J."/>
            <person name="Crous P."/>
            <person name="Grigoriev I."/>
        </authorList>
    </citation>
    <scope>NUCLEOTIDE SEQUENCE</scope>
    <source>
        <strain evidence="2">CBS 115976</strain>
    </source>
</reference>
<protein>
    <recommendedName>
        <fullName evidence="4">DRBM domain-containing protein</fullName>
    </recommendedName>
</protein>
<organism evidence="2 3">
    <name type="scientific">Microthyrium microscopicum</name>
    <dbReference type="NCBI Taxonomy" id="703497"/>
    <lineage>
        <taxon>Eukaryota</taxon>
        <taxon>Fungi</taxon>
        <taxon>Dikarya</taxon>
        <taxon>Ascomycota</taxon>
        <taxon>Pezizomycotina</taxon>
        <taxon>Dothideomycetes</taxon>
        <taxon>Dothideomycetes incertae sedis</taxon>
        <taxon>Microthyriales</taxon>
        <taxon>Microthyriaceae</taxon>
        <taxon>Microthyrium</taxon>
    </lineage>
</organism>
<dbReference type="Gene3D" id="3.30.160.20">
    <property type="match status" value="1"/>
</dbReference>
<evidence type="ECO:0008006" key="4">
    <source>
        <dbReference type="Google" id="ProtNLM"/>
    </source>
</evidence>
<keyword evidence="3" id="KW-1185">Reference proteome</keyword>
<evidence type="ECO:0000256" key="1">
    <source>
        <dbReference type="SAM" id="MobiDB-lite"/>
    </source>
</evidence>
<dbReference type="SUPFAM" id="SSF54768">
    <property type="entry name" value="dsRNA-binding domain-like"/>
    <property type="match status" value="1"/>
</dbReference>
<gene>
    <name evidence="2" type="ORF">BT63DRAFT_481265</name>
</gene>